<dbReference type="GO" id="GO:0008909">
    <property type="term" value="F:isochorismate synthase activity"/>
    <property type="evidence" value="ECO:0007669"/>
    <property type="project" value="UniProtKB-EC"/>
</dbReference>
<evidence type="ECO:0000256" key="2">
    <source>
        <dbReference type="ARBA" id="ARBA00005297"/>
    </source>
</evidence>
<accession>A0A1G8CX68</accession>
<comment type="catalytic activity">
    <reaction evidence="1">
        <text>chorismate = isochorismate</text>
        <dbReference type="Rhea" id="RHEA:18985"/>
        <dbReference type="ChEBI" id="CHEBI:29748"/>
        <dbReference type="ChEBI" id="CHEBI:29780"/>
        <dbReference type="EC" id="5.4.4.2"/>
    </reaction>
</comment>
<name>A0A1G8CX68_9MICC</name>
<dbReference type="SUPFAM" id="SSF56322">
    <property type="entry name" value="ADC synthase"/>
    <property type="match status" value="1"/>
</dbReference>
<dbReference type="Proteomes" id="UP000199258">
    <property type="component" value="Unassembled WGS sequence"/>
</dbReference>
<protein>
    <recommendedName>
        <fullName evidence="3">isochorismate synthase</fullName>
        <ecNumber evidence="3">5.4.4.2</ecNumber>
    </recommendedName>
    <alternativeName>
        <fullName evidence="5">Isochorismate mutase</fullName>
    </alternativeName>
</protein>
<evidence type="ECO:0000256" key="3">
    <source>
        <dbReference type="ARBA" id="ARBA00012824"/>
    </source>
</evidence>
<dbReference type="RefSeq" id="WP_090584295.1">
    <property type="nucleotide sequence ID" value="NZ_FNDT01000001.1"/>
</dbReference>
<gene>
    <name evidence="7" type="ORF">SAMN04488693_101417</name>
</gene>
<dbReference type="AlphaFoldDB" id="A0A1G8CX68"/>
<feature type="domain" description="Chorismate-utilising enzyme C-terminal" evidence="6">
    <location>
        <begin position="178"/>
        <end position="434"/>
    </location>
</feature>
<evidence type="ECO:0000313" key="8">
    <source>
        <dbReference type="Proteomes" id="UP000199258"/>
    </source>
</evidence>
<dbReference type="EC" id="5.4.4.2" evidence="3"/>
<evidence type="ECO:0000256" key="5">
    <source>
        <dbReference type="ARBA" id="ARBA00041564"/>
    </source>
</evidence>
<dbReference type="InterPro" id="IPR015890">
    <property type="entry name" value="Chorismate_C"/>
</dbReference>
<keyword evidence="4" id="KW-0413">Isomerase</keyword>
<dbReference type="InterPro" id="IPR005801">
    <property type="entry name" value="ADC_synthase"/>
</dbReference>
<evidence type="ECO:0000313" key="7">
    <source>
        <dbReference type="EMBL" id="SDH50167.1"/>
    </source>
</evidence>
<sequence length="450" mass="48368">MSNPSPVAVATPLQQAPALRSITFERGDLQLDTGLLDYVVRSDVHTWIRRGGGMVGFGEAARFTTAGPDRFSQAQAWWREIVAAADVVDPVSQPGTGLASFGSFAFSKTSRHLSRLIVPRIIVGCVEGRSWLTYITDDGGAELSASAAEAELASYLDGVEPERKPCPADRLAPGILTEEQWMTAVSRGVAHIRAGELTKLVLARDVVAELGSPISTAQVLRELAVRYSDCWTYSVDGLIGSTPEMLIKVENQTARARVLAGTLDRSTAPAGEAGYAERVLAGSEKQQHEHEIAIDSLTHQLEPFTRTMTSHSEPFVLELPNVWHLASDVSAELAVDDDGNVPSSLALVEALHPTAAVCGTPTTVAGELIRELEHLERGPYAGPVGWMDAKGNGEWGIALRGAVVETPTRVRMYAGCGIVEASQPVAELAETWSKFRPMIEALGLRTPFRP</sequence>
<evidence type="ECO:0000259" key="6">
    <source>
        <dbReference type="Pfam" id="PF00425"/>
    </source>
</evidence>
<comment type="similarity">
    <text evidence="2">Belongs to the isochorismate synthase family.</text>
</comment>
<proteinExistence type="inferred from homology"/>
<dbReference type="PANTHER" id="PTHR42839:SF2">
    <property type="entry name" value="ISOCHORISMATE SYNTHASE ENTC"/>
    <property type="match status" value="1"/>
</dbReference>
<dbReference type="PANTHER" id="PTHR42839">
    <property type="entry name" value="ISOCHORISMATE SYNTHASE ENTC"/>
    <property type="match status" value="1"/>
</dbReference>
<evidence type="ECO:0000256" key="4">
    <source>
        <dbReference type="ARBA" id="ARBA00023235"/>
    </source>
</evidence>
<evidence type="ECO:0000256" key="1">
    <source>
        <dbReference type="ARBA" id="ARBA00000799"/>
    </source>
</evidence>
<dbReference type="EMBL" id="FNDT01000001">
    <property type="protein sequence ID" value="SDH50167.1"/>
    <property type="molecule type" value="Genomic_DNA"/>
</dbReference>
<dbReference type="Gene3D" id="3.60.120.10">
    <property type="entry name" value="Anthranilate synthase"/>
    <property type="match status" value="1"/>
</dbReference>
<reference evidence="7 8" key="1">
    <citation type="submission" date="2016-10" db="EMBL/GenBank/DDBJ databases">
        <authorList>
            <person name="de Groot N.N."/>
        </authorList>
    </citation>
    <scope>NUCLEOTIDE SEQUENCE [LARGE SCALE GENOMIC DNA]</scope>
    <source>
        <strain evidence="7 8">NP_1H</strain>
    </source>
</reference>
<organism evidence="7 8">
    <name type="scientific">Arthrobacter subterraneus</name>
    <dbReference type="NCBI Taxonomy" id="335973"/>
    <lineage>
        <taxon>Bacteria</taxon>
        <taxon>Bacillati</taxon>
        <taxon>Actinomycetota</taxon>
        <taxon>Actinomycetes</taxon>
        <taxon>Micrococcales</taxon>
        <taxon>Micrococcaceae</taxon>
        <taxon>Arthrobacter</taxon>
    </lineage>
</organism>
<dbReference type="OrthoDB" id="9806579at2"/>
<dbReference type="STRING" id="335973.SAMN04488693_101417"/>
<dbReference type="NCBIfam" id="TIGR00543">
    <property type="entry name" value="isochor_syn"/>
    <property type="match status" value="1"/>
</dbReference>
<keyword evidence="8" id="KW-1185">Reference proteome</keyword>
<dbReference type="Pfam" id="PF00425">
    <property type="entry name" value="Chorismate_bind"/>
    <property type="match status" value="1"/>
</dbReference>
<dbReference type="InterPro" id="IPR004561">
    <property type="entry name" value="IsoChor_synthase"/>
</dbReference>